<name>A0AAN5I884_9BILA</name>
<dbReference type="Proteomes" id="UP001328107">
    <property type="component" value="Unassembled WGS sequence"/>
</dbReference>
<dbReference type="EMBL" id="BTRK01000005">
    <property type="protein sequence ID" value="GMR54765.1"/>
    <property type="molecule type" value="Genomic_DNA"/>
</dbReference>
<comment type="caution">
    <text evidence="2">The sequence shown here is derived from an EMBL/GenBank/DDBJ whole genome shotgun (WGS) entry which is preliminary data.</text>
</comment>
<dbReference type="PROSITE" id="PS51029">
    <property type="entry name" value="MADF"/>
    <property type="match status" value="1"/>
</dbReference>
<feature type="non-terminal residue" evidence="2">
    <location>
        <position position="1"/>
    </location>
</feature>
<feature type="non-terminal residue" evidence="2">
    <location>
        <position position="70"/>
    </location>
</feature>
<keyword evidence="3" id="KW-1185">Reference proteome</keyword>
<sequence>KSMSRTSFIVKEPPRVHFNKFFAAVQQRPALWDSSDKDFNNTDVTNLLWNQVAEICGKYKGARAQIEFLR</sequence>
<reference evidence="3" key="1">
    <citation type="submission" date="2022-10" db="EMBL/GenBank/DDBJ databases">
        <title>Genome assembly of Pristionchus species.</title>
        <authorList>
            <person name="Yoshida K."/>
            <person name="Sommer R.J."/>
        </authorList>
    </citation>
    <scope>NUCLEOTIDE SEQUENCE [LARGE SCALE GENOMIC DNA]</scope>
    <source>
        <strain evidence="3">RS5460</strain>
    </source>
</reference>
<dbReference type="Pfam" id="PF10545">
    <property type="entry name" value="MADF_DNA_bdg"/>
    <property type="match status" value="1"/>
</dbReference>
<organism evidence="2 3">
    <name type="scientific">Pristionchus mayeri</name>
    <dbReference type="NCBI Taxonomy" id="1317129"/>
    <lineage>
        <taxon>Eukaryota</taxon>
        <taxon>Metazoa</taxon>
        <taxon>Ecdysozoa</taxon>
        <taxon>Nematoda</taxon>
        <taxon>Chromadorea</taxon>
        <taxon>Rhabditida</taxon>
        <taxon>Rhabditina</taxon>
        <taxon>Diplogasteromorpha</taxon>
        <taxon>Diplogasteroidea</taxon>
        <taxon>Neodiplogasteridae</taxon>
        <taxon>Pristionchus</taxon>
    </lineage>
</organism>
<dbReference type="InterPro" id="IPR006578">
    <property type="entry name" value="MADF-dom"/>
</dbReference>
<evidence type="ECO:0000259" key="1">
    <source>
        <dbReference type="PROSITE" id="PS51029"/>
    </source>
</evidence>
<evidence type="ECO:0000313" key="3">
    <source>
        <dbReference type="Proteomes" id="UP001328107"/>
    </source>
</evidence>
<evidence type="ECO:0000313" key="2">
    <source>
        <dbReference type="EMBL" id="GMR54765.1"/>
    </source>
</evidence>
<accession>A0AAN5I884</accession>
<feature type="domain" description="MADF" evidence="1">
    <location>
        <begin position="20"/>
        <end position="70"/>
    </location>
</feature>
<dbReference type="AlphaFoldDB" id="A0AAN5I884"/>
<protein>
    <recommendedName>
        <fullName evidence="1">MADF domain-containing protein</fullName>
    </recommendedName>
</protein>
<gene>
    <name evidence="2" type="ORF">PMAYCL1PPCAC_24960</name>
</gene>
<proteinExistence type="predicted"/>